<evidence type="ECO:0000313" key="1">
    <source>
        <dbReference type="EMBL" id="BDE94729.1"/>
    </source>
</evidence>
<proteinExistence type="predicted"/>
<name>A0ABN6M9Q4_9ACTN</name>
<accession>A0ABN6M9Q4</accession>
<gene>
    <name evidence="1" type="ORF">CE91St30_00620</name>
</gene>
<sequence length="160" mass="17201">MKKSANSNMYEVSLTEAWDRYGARLDGAFECPALVVSSTILPDQAKNALSSSIEALGYGKAACTFFVIGAIAEPAAADSLTDADLFSVIEGLDPLVLIIADEEAASACSRAYRNDVVVPDKGRLLGRDVVGFKNFAAMLETPQDKQRAWGLLKRLPRLES</sequence>
<keyword evidence="2" id="KW-1185">Reference proteome</keyword>
<reference evidence="1 2" key="1">
    <citation type="submission" date="2022-01" db="EMBL/GenBank/DDBJ databases">
        <title>Novel bile acid biosynthetic pathways are enriched in the microbiome of centenarians.</title>
        <authorList>
            <person name="Sato Y."/>
            <person name="Atarashi K."/>
            <person name="Plichta R.D."/>
            <person name="Arai Y."/>
            <person name="Sasajima S."/>
            <person name="Kearney M.S."/>
            <person name="Suda W."/>
            <person name="Takeshita K."/>
            <person name="Sasaki T."/>
            <person name="Okamoto S."/>
            <person name="Skelly N.A."/>
            <person name="Okamura Y."/>
            <person name="Vlamakis H."/>
            <person name="Li Y."/>
            <person name="Tanoue T."/>
            <person name="Takei H."/>
            <person name="Nittono H."/>
            <person name="Narushima S."/>
            <person name="Irie J."/>
            <person name="Itoh H."/>
            <person name="Moriya K."/>
            <person name="Sugiura Y."/>
            <person name="Suematsu M."/>
            <person name="Moritoki N."/>
            <person name="Shibata S."/>
            <person name="Littman R.D."/>
            <person name="Fischbach A.M."/>
            <person name="Uwamino Y."/>
            <person name="Inoue T."/>
            <person name="Honda A."/>
            <person name="Hattori M."/>
            <person name="Murai T."/>
            <person name="Xavier J.R."/>
            <person name="Hirose N."/>
            <person name="Honda K."/>
        </authorList>
    </citation>
    <scope>NUCLEOTIDE SEQUENCE [LARGE SCALE GENOMIC DNA]</scope>
    <source>
        <strain evidence="1 2">CE91-St30</strain>
    </source>
</reference>
<organism evidence="1 2">
    <name type="scientific">Raoultibacter timonensis</name>
    <dbReference type="NCBI Taxonomy" id="1907662"/>
    <lineage>
        <taxon>Bacteria</taxon>
        <taxon>Bacillati</taxon>
        <taxon>Actinomycetota</taxon>
        <taxon>Coriobacteriia</taxon>
        <taxon>Eggerthellales</taxon>
        <taxon>Eggerthellaceae</taxon>
        <taxon>Raoultibacter</taxon>
    </lineage>
</organism>
<protein>
    <submittedName>
        <fullName evidence="1">Uncharacterized protein</fullName>
    </submittedName>
</protein>
<dbReference type="Proteomes" id="UP001320544">
    <property type="component" value="Chromosome"/>
</dbReference>
<dbReference type="RefSeq" id="WP_244387524.1">
    <property type="nucleotide sequence ID" value="NZ_AP025564.1"/>
</dbReference>
<dbReference type="EMBL" id="AP025564">
    <property type="protein sequence ID" value="BDE94729.1"/>
    <property type="molecule type" value="Genomic_DNA"/>
</dbReference>
<evidence type="ECO:0000313" key="2">
    <source>
        <dbReference type="Proteomes" id="UP001320544"/>
    </source>
</evidence>